<dbReference type="GO" id="GO:0005886">
    <property type="term" value="C:plasma membrane"/>
    <property type="evidence" value="ECO:0007669"/>
    <property type="project" value="TreeGrafter"/>
</dbReference>
<proteinExistence type="inferred from homology"/>
<keyword evidence="6 11" id="KW-1133">Transmembrane helix</keyword>
<keyword evidence="4 11" id="KW-0812">Transmembrane</keyword>
<feature type="transmembrane region" description="Helical" evidence="11">
    <location>
        <begin position="568"/>
        <end position="587"/>
    </location>
</feature>
<dbReference type="PANTHER" id="PTHR13018">
    <property type="entry name" value="PROBABLE MEMBRANE PROTEIN DUF221-RELATED"/>
    <property type="match status" value="1"/>
</dbReference>
<evidence type="ECO:0000256" key="2">
    <source>
        <dbReference type="ARBA" id="ARBA00007779"/>
    </source>
</evidence>
<evidence type="ECO:0008006" key="17">
    <source>
        <dbReference type="Google" id="ProtNLM"/>
    </source>
</evidence>
<dbReference type="InterPro" id="IPR003864">
    <property type="entry name" value="CSC1/OSCA1-like_7TM"/>
</dbReference>
<dbReference type="Pfam" id="PF14703">
    <property type="entry name" value="PHM7_cyt"/>
    <property type="match status" value="1"/>
</dbReference>
<dbReference type="AlphaFoldDB" id="A0AAN9LF35"/>
<feature type="transmembrane region" description="Helical" evidence="11">
    <location>
        <begin position="353"/>
        <end position="377"/>
    </location>
</feature>
<feature type="transmembrane region" description="Helical" evidence="11">
    <location>
        <begin position="608"/>
        <end position="626"/>
    </location>
</feature>
<dbReference type="GO" id="GO:0005227">
    <property type="term" value="F:calcium-activated cation channel activity"/>
    <property type="evidence" value="ECO:0007669"/>
    <property type="project" value="InterPro"/>
</dbReference>
<accession>A0AAN9LF35</accession>
<keyword evidence="3" id="KW-0813">Transport</keyword>
<evidence type="ECO:0000256" key="11">
    <source>
        <dbReference type="SAM" id="Phobius"/>
    </source>
</evidence>
<evidence type="ECO:0000313" key="15">
    <source>
        <dbReference type="EMBL" id="KAK7334711.1"/>
    </source>
</evidence>
<comment type="caution">
    <text evidence="15">The sequence shown here is derived from an EMBL/GenBank/DDBJ whole genome shotgun (WGS) entry which is preliminary data.</text>
</comment>
<comment type="similarity">
    <text evidence="2">Belongs to the CSC1 (TC 1.A.17) family.</text>
</comment>
<evidence type="ECO:0000313" key="16">
    <source>
        <dbReference type="Proteomes" id="UP001374584"/>
    </source>
</evidence>
<dbReference type="InterPro" id="IPR027815">
    <property type="entry name" value="CSC1/OSCA1-like_cyt"/>
</dbReference>
<gene>
    <name evidence="15" type="ORF">VNO80_26472</name>
</gene>
<dbReference type="InterPro" id="IPR045122">
    <property type="entry name" value="Csc1-like"/>
</dbReference>
<feature type="transmembrane region" description="Helical" evidence="11">
    <location>
        <begin position="543"/>
        <end position="562"/>
    </location>
</feature>
<dbReference type="EMBL" id="JAYMYR010000010">
    <property type="protein sequence ID" value="KAK7334711.1"/>
    <property type="molecule type" value="Genomic_DNA"/>
</dbReference>
<dbReference type="Pfam" id="PF02714">
    <property type="entry name" value="RSN1_7TM"/>
    <property type="match status" value="1"/>
</dbReference>
<feature type="transmembrane region" description="Helical" evidence="11">
    <location>
        <begin position="450"/>
        <end position="472"/>
    </location>
</feature>
<evidence type="ECO:0000256" key="8">
    <source>
        <dbReference type="ARBA" id="ARBA00023136"/>
    </source>
</evidence>
<dbReference type="InterPro" id="IPR032880">
    <property type="entry name" value="CSC1/OSCA1-like_N"/>
</dbReference>
<feature type="coiled-coil region" evidence="10">
    <location>
        <begin position="231"/>
        <end position="294"/>
    </location>
</feature>
<feature type="transmembrane region" description="Helical" evidence="11">
    <location>
        <begin position="144"/>
        <end position="163"/>
    </location>
</feature>
<evidence type="ECO:0000256" key="3">
    <source>
        <dbReference type="ARBA" id="ARBA00022448"/>
    </source>
</evidence>
<keyword evidence="7" id="KW-0406">Ion transport</keyword>
<comment type="subcellular location">
    <subcellularLocation>
        <location evidence="1">Membrane</location>
        <topology evidence="1">Multi-pass membrane protein</topology>
    </subcellularLocation>
</comment>
<feature type="transmembrane region" description="Helical" evidence="11">
    <location>
        <begin position="389"/>
        <end position="411"/>
    </location>
</feature>
<dbReference type="Proteomes" id="UP001374584">
    <property type="component" value="Unassembled WGS sequence"/>
</dbReference>
<evidence type="ECO:0000256" key="1">
    <source>
        <dbReference type="ARBA" id="ARBA00004141"/>
    </source>
</evidence>
<protein>
    <recommendedName>
        <fullName evidence="17">CSC1-like protein At3g54510</fullName>
    </recommendedName>
</protein>
<keyword evidence="9" id="KW-0407">Ion channel</keyword>
<evidence type="ECO:0000256" key="4">
    <source>
        <dbReference type="ARBA" id="ARBA00022692"/>
    </source>
</evidence>
<sequence>MNPRSLLASAAINIGLAFVTLSLFSVLKKQPSNASVYYARPLSHRRQIPVHSPSSPLRRFLPSVAWVFRAFSVTEAEILDAHGLDALVIIRLFKFGIKLFTVCSLVGLVVLLPVNYGAQEVQNGSCFTMDSFTISNVKIGSNRLWVHFACLCFISFYGMFLLYKEYNEILIRRIQQTQKLKHRPDQFTVIVREIPLCIQHKARDCCVDHFFSRHYPNTYYSYQMVYKTEDLEESVSQAKSLSKKIEDTRESCMANKSKSRLPLLGLLHQETSNAALLEEKLQALSHKIHQLQCKDMLQKKELPVAFVTFKSRSGAAAAAHLQQHSHPLLWITELAPEPRDVSWRNLRVSYRVVPLYGLGVVIAASLLTVFFAIPVTAVQGIAKYEKLKIWFPPAMAVQFIPGLSSIVTGFLPSVVLKAFIYIVPFTMFAMAKIAGCIARSKEEIKACNMVFYFLVGNVFFWSVLSGSLLDLIGEFITQPKNIPSHLAGAVSAQADFFVTYILTDGLSGFSLELLQPGMLIWELLKSCVYGSQRERSPYLYSFPYFRIIPLVSLSVLIGIVYAVVAPLLLPFLIVYFCLGYVVFVNQIQDVYETTYETCGQYWPYIHHYILLAIILMQITMIGLFGLKLKPAASISTIPLIMFTLMFNEYCKMRFLPSFHHYSLLDAAESDELDEKCGLLELHCKNAMNAYCPPGLRLVNFMASESSSTPLLSS</sequence>
<keyword evidence="10" id="KW-0175">Coiled coil</keyword>
<feature type="transmembrane region" description="Helical" evidence="11">
    <location>
        <begin position="6"/>
        <end position="27"/>
    </location>
</feature>
<evidence type="ECO:0000256" key="9">
    <source>
        <dbReference type="ARBA" id="ARBA00023303"/>
    </source>
</evidence>
<evidence type="ECO:0000259" key="12">
    <source>
        <dbReference type="Pfam" id="PF02714"/>
    </source>
</evidence>
<reference evidence="15 16" key="1">
    <citation type="submission" date="2024-01" db="EMBL/GenBank/DDBJ databases">
        <title>The genomes of 5 underutilized Papilionoideae crops provide insights into root nodulation and disease resistanc.</title>
        <authorList>
            <person name="Jiang F."/>
        </authorList>
    </citation>
    <scope>NUCLEOTIDE SEQUENCE [LARGE SCALE GENOMIC DNA]</scope>
    <source>
        <strain evidence="15">JINMINGXINNONG_FW02</strain>
        <tissue evidence="15">Leaves</tissue>
    </source>
</reference>
<feature type="domain" description="CSC1/OSCA1-like cytosolic" evidence="14">
    <location>
        <begin position="186"/>
        <end position="345"/>
    </location>
</feature>
<evidence type="ECO:0000256" key="6">
    <source>
        <dbReference type="ARBA" id="ARBA00022989"/>
    </source>
</evidence>
<keyword evidence="5" id="KW-0106">Calcium</keyword>
<feature type="domain" description="CSC1/OSCA1-like 7TM region" evidence="12">
    <location>
        <begin position="359"/>
        <end position="624"/>
    </location>
</feature>
<keyword evidence="8 11" id="KW-0472">Membrane</keyword>
<evidence type="ECO:0000256" key="10">
    <source>
        <dbReference type="SAM" id="Coils"/>
    </source>
</evidence>
<keyword evidence="16" id="KW-1185">Reference proteome</keyword>
<dbReference type="Pfam" id="PF13967">
    <property type="entry name" value="RSN1_TM"/>
    <property type="match status" value="1"/>
</dbReference>
<evidence type="ECO:0000259" key="13">
    <source>
        <dbReference type="Pfam" id="PF13967"/>
    </source>
</evidence>
<name>A0AAN9LF35_PHACN</name>
<organism evidence="15 16">
    <name type="scientific">Phaseolus coccineus</name>
    <name type="common">Scarlet runner bean</name>
    <name type="synonym">Phaseolus multiflorus</name>
    <dbReference type="NCBI Taxonomy" id="3886"/>
    <lineage>
        <taxon>Eukaryota</taxon>
        <taxon>Viridiplantae</taxon>
        <taxon>Streptophyta</taxon>
        <taxon>Embryophyta</taxon>
        <taxon>Tracheophyta</taxon>
        <taxon>Spermatophyta</taxon>
        <taxon>Magnoliopsida</taxon>
        <taxon>eudicotyledons</taxon>
        <taxon>Gunneridae</taxon>
        <taxon>Pentapetalae</taxon>
        <taxon>rosids</taxon>
        <taxon>fabids</taxon>
        <taxon>Fabales</taxon>
        <taxon>Fabaceae</taxon>
        <taxon>Papilionoideae</taxon>
        <taxon>50 kb inversion clade</taxon>
        <taxon>NPAAA clade</taxon>
        <taxon>indigoferoid/millettioid clade</taxon>
        <taxon>Phaseoleae</taxon>
        <taxon>Phaseolus</taxon>
    </lineage>
</organism>
<feature type="transmembrane region" description="Helical" evidence="11">
    <location>
        <begin position="632"/>
        <end position="650"/>
    </location>
</feature>
<evidence type="ECO:0000256" key="7">
    <source>
        <dbReference type="ARBA" id="ARBA00023065"/>
    </source>
</evidence>
<evidence type="ECO:0000256" key="5">
    <source>
        <dbReference type="ARBA" id="ARBA00022837"/>
    </source>
</evidence>
<evidence type="ECO:0000259" key="14">
    <source>
        <dbReference type="Pfam" id="PF14703"/>
    </source>
</evidence>
<feature type="transmembrane region" description="Helical" evidence="11">
    <location>
        <begin position="418"/>
        <end position="438"/>
    </location>
</feature>
<feature type="domain" description="CSC1/OSCA1-like N-terminal transmembrane" evidence="13">
    <location>
        <begin position="6"/>
        <end position="165"/>
    </location>
</feature>
<feature type="transmembrane region" description="Helical" evidence="11">
    <location>
        <begin position="99"/>
        <end position="118"/>
    </location>
</feature>
<dbReference type="PANTHER" id="PTHR13018:SF141">
    <property type="entry name" value="OS01G0950900 PROTEIN"/>
    <property type="match status" value="1"/>
</dbReference>